<dbReference type="EC" id="3.5.1.105" evidence="6"/>
<evidence type="ECO:0000256" key="3">
    <source>
        <dbReference type="ARBA" id="ARBA00022801"/>
    </source>
</evidence>
<dbReference type="InterPro" id="IPR011330">
    <property type="entry name" value="Glyco_hydro/deAcase_b/a-brl"/>
</dbReference>
<keyword evidence="4" id="KW-0460">Magnesium</keyword>
<dbReference type="PANTHER" id="PTHR31609:SF1">
    <property type="entry name" value="CARBOHYDRATE DEACETYLASE"/>
    <property type="match status" value="1"/>
</dbReference>
<reference evidence="6 7" key="1">
    <citation type="submission" date="2021-08" db="EMBL/GenBank/DDBJ databases">
        <authorList>
            <person name="Peeters C."/>
        </authorList>
    </citation>
    <scope>NUCLEOTIDE SEQUENCE [LARGE SCALE GENOMIC DNA]</scope>
    <source>
        <strain evidence="6 7">LMG 32289</strain>
    </source>
</reference>
<evidence type="ECO:0000256" key="5">
    <source>
        <dbReference type="ARBA" id="ARBA00023277"/>
    </source>
</evidence>
<gene>
    <name evidence="6" type="primary">chbG</name>
    <name evidence="6" type="ORF">LMG32289_05004</name>
</gene>
<dbReference type="CDD" id="cd10788">
    <property type="entry name" value="YdjC_like"/>
    <property type="match status" value="1"/>
</dbReference>
<dbReference type="EMBL" id="CAJZAG010000010">
    <property type="protein sequence ID" value="CAG9181978.1"/>
    <property type="molecule type" value="Genomic_DNA"/>
</dbReference>
<protein>
    <submittedName>
        <fullName evidence="6">Chitooligosaccharide deacetylase</fullName>
        <ecNumber evidence="6">3.5.1.105</ecNumber>
    </submittedName>
</protein>
<evidence type="ECO:0000256" key="4">
    <source>
        <dbReference type="ARBA" id="ARBA00022842"/>
    </source>
</evidence>
<evidence type="ECO:0000256" key="1">
    <source>
        <dbReference type="ARBA" id="ARBA00001946"/>
    </source>
</evidence>
<dbReference type="Gene3D" id="3.20.20.370">
    <property type="entry name" value="Glycoside hydrolase/deacetylase"/>
    <property type="match status" value="1"/>
</dbReference>
<evidence type="ECO:0000313" key="7">
    <source>
        <dbReference type="Proteomes" id="UP000706525"/>
    </source>
</evidence>
<proteinExistence type="predicted"/>
<keyword evidence="3 6" id="KW-0378">Hydrolase</keyword>
<keyword evidence="2" id="KW-0479">Metal-binding</keyword>
<dbReference type="Proteomes" id="UP000706525">
    <property type="component" value="Unassembled WGS sequence"/>
</dbReference>
<dbReference type="GO" id="GO:0036311">
    <property type="term" value="F:chitin disaccharide deacetylase activity"/>
    <property type="evidence" value="ECO:0007669"/>
    <property type="project" value="UniProtKB-EC"/>
</dbReference>
<dbReference type="PANTHER" id="PTHR31609">
    <property type="entry name" value="YDJC DEACETYLASE FAMILY MEMBER"/>
    <property type="match status" value="1"/>
</dbReference>
<keyword evidence="7" id="KW-1185">Reference proteome</keyword>
<evidence type="ECO:0000256" key="2">
    <source>
        <dbReference type="ARBA" id="ARBA00022723"/>
    </source>
</evidence>
<accession>A0ABN7Z7P1</accession>
<comment type="caution">
    <text evidence="6">The sequence shown here is derived from an EMBL/GenBank/DDBJ whole genome shotgun (WGS) entry which is preliminary data.</text>
</comment>
<evidence type="ECO:0000313" key="6">
    <source>
        <dbReference type="EMBL" id="CAG9181978.1"/>
    </source>
</evidence>
<name>A0ABN7Z7P1_9BURK</name>
<dbReference type="SUPFAM" id="SSF88713">
    <property type="entry name" value="Glycoside hydrolase/deacetylase"/>
    <property type="match status" value="1"/>
</dbReference>
<dbReference type="Pfam" id="PF04794">
    <property type="entry name" value="YdjC"/>
    <property type="match status" value="1"/>
</dbReference>
<dbReference type="InterPro" id="IPR006879">
    <property type="entry name" value="YdjC-like"/>
</dbReference>
<keyword evidence="5" id="KW-0119">Carbohydrate metabolism</keyword>
<sequence>MPEPAVATWRSAPSLVTTPHNVAHTAGAFRRQAMYRKGKRMKGVIINADDFGYDDDTFRATVACFDAGLLTSATILAGRPATEQACAYARENEKRFSFGLHFNIVEGWRPKSAASTLCRKDGSLFPARVQRARAMAGLIDAADIRREFRLQLDELRDHGVNVTHVDGHGHMHKYPAIMRVLREEMLRAGITRVRRPQNWYPARNVRGALNTMLLRHFGGLRYTDYYVGVDALDADWAAQVPAVLAEGVTEMSVHPGFTEAWRKQEGAPLMAPAALAQTLKQAGAVLMRYHDI</sequence>
<organism evidence="6 7">
    <name type="scientific">Cupriavidus pampae</name>
    <dbReference type="NCBI Taxonomy" id="659251"/>
    <lineage>
        <taxon>Bacteria</taxon>
        <taxon>Pseudomonadati</taxon>
        <taxon>Pseudomonadota</taxon>
        <taxon>Betaproteobacteria</taxon>
        <taxon>Burkholderiales</taxon>
        <taxon>Burkholderiaceae</taxon>
        <taxon>Cupriavidus</taxon>
    </lineage>
</organism>
<comment type="cofactor">
    <cofactor evidence="1">
        <name>Mg(2+)</name>
        <dbReference type="ChEBI" id="CHEBI:18420"/>
    </cofactor>
</comment>